<gene>
    <name evidence="1" type="ORF">PAXRUDRAFT_828055</name>
</gene>
<dbReference type="Proteomes" id="UP000054538">
    <property type="component" value="Unassembled WGS sequence"/>
</dbReference>
<dbReference type="AlphaFoldDB" id="A0A0D0DQ60"/>
<evidence type="ECO:0000313" key="2">
    <source>
        <dbReference type="Proteomes" id="UP000054538"/>
    </source>
</evidence>
<organism evidence="1 2">
    <name type="scientific">Paxillus rubicundulus Ve08.2h10</name>
    <dbReference type="NCBI Taxonomy" id="930991"/>
    <lineage>
        <taxon>Eukaryota</taxon>
        <taxon>Fungi</taxon>
        <taxon>Dikarya</taxon>
        <taxon>Basidiomycota</taxon>
        <taxon>Agaricomycotina</taxon>
        <taxon>Agaricomycetes</taxon>
        <taxon>Agaricomycetidae</taxon>
        <taxon>Boletales</taxon>
        <taxon>Paxilineae</taxon>
        <taxon>Paxillaceae</taxon>
        <taxon>Paxillus</taxon>
    </lineage>
</organism>
<evidence type="ECO:0000313" key="1">
    <source>
        <dbReference type="EMBL" id="KIK94373.1"/>
    </source>
</evidence>
<dbReference type="InParanoid" id="A0A0D0DQ60"/>
<sequence>MPVYDTTVRRLGAAENSVHMLSAGSARCCFISNTACQCESPTVCRNLEVRNPELPIACCNVEKTLHCGIIFLCLQVAMLQCKAAAAGLR</sequence>
<protein>
    <submittedName>
        <fullName evidence="1">Uncharacterized protein</fullName>
    </submittedName>
</protein>
<reference evidence="2" key="2">
    <citation type="submission" date="2015-01" db="EMBL/GenBank/DDBJ databases">
        <title>Evolutionary Origins and Diversification of the Mycorrhizal Mutualists.</title>
        <authorList>
            <consortium name="DOE Joint Genome Institute"/>
            <consortium name="Mycorrhizal Genomics Consortium"/>
            <person name="Kohler A."/>
            <person name="Kuo A."/>
            <person name="Nagy L.G."/>
            <person name="Floudas D."/>
            <person name="Copeland A."/>
            <person name="Barry K.W."/>
            <person name="Cichocki N."/>
            <person name="Veneault-Fourrey C."/>
            <person name="LaButti K."/>
            <person name="Lindquist E.A."/>
            <person name="Lipzen A."/>
            <person name="Lundell T."/>
            <person name="Morin E."/>
            <person name="Murat C."/>
            <person name="Riley R."/>
            <person name="Ohm R."/>
            <person name="Sun H."/>
            <person name="Tunlid A."/>
            <person name="Henrissat B."/>
            <person name="Grigoriev I.V."/>
            <person name="Hibbett D.S."/>
            <person name="Martin F."/>
        </authorList>
    </citation>
    <scope>NUCLEOTIDE SEQUENCE [LARGE SCALE GENOMIC DNA]</scope>
    <source>
        <strain evidence="2">Ve08.2h10</strain>
    </source>
</reference>
<reference evidence="1 2" key="1">
    <citation type="submission" date="2014-04" db="EMBL/GenBank/DDBJ databases">
        <authorList>
            <consortium name="DOE Joint Genome Institute"/>
            <person name="Kuo A."/>
            <person name="Kohler A."/>
            <person name="Jargeat P."/>
            <person name="Nagy L.G."/>
            <person name="Floudas D."/>
            <person name="Copeland A."/>
            <person name="Barry K.W."/>
            <person name="Cichocki N."/>
            <person name="Veneault-Fourrey C."/>
            <person name="LaButti K."/>
            <person name="Lindquist E.A."/>
            <person name="Lipzen A."/>
            <person name="Lundell T."/>
            <person name="Morin E."/>
            <person name="Murat C."/>
            <person name="Sun H."/>
            <person name="Tunlid A."/>
            <person name="Henrissat B."/>
            <person name="Grigoriev I.V."/>
            <person name="Hibbett D.S."/>
            <person name="Martin F."/>
            <person name="Nordberg H.P."/>
            <person name="Cantor M.N."/>
            <person name="Hua S.X."/>
        </authorList>
    </citation>
    <scope>NUCLEOTIDE SEQUENCE [LARGE SCALE GENOMIC DNA]</scope>
    <source>
        <strain evidence="1 2">Ve08.2h10</strain>
    </source>
</reference>
<dbReference type="HOGENOM" id="CLU_2455402_0_0_1"/>
<name>A0A0D0DQ60_9AGAM</name>
<dbReference type="EMBL" id="KN825112">
    <property type="protein sequence ID" value="KIK94373.1"/>
    <property type="molecule type" value="Genomic_DNA"/>
</dbReference>
<proteinExistence type="predicted"/>
<accession>A0A0D0DQ60</accession>
<keyword evidence="2" id="KW-1185">Reference proteome</keyword>